<dbReference type="InterPro" id="IPR017871">
    <property type="entry name" value="ABC_transporter-like_CS"/>
</dbReference>
<evidence type="ECO:0000313" key="15">
    <source>
        <dbReference type="EnsemblMetazoa" id="XP_030837496"/>
    </source>
</evidence>
<feature type="domain" description="ABC transporter" evidence="13">
    <location>
        <begin position="541"/>
        <end position="771"/>
    </location>
</feature>
<evidence type="ECO:0000313" key="16">
    <source>
        <dbReference type="Proteomes" id="UP000007110"/>
    </source>
</evidence>
<sequence length="1454" mass="162559">MLYIPCLSKDGGVEMTAVDLTSMDETNTTTTTMTSQVEATKQDENVDDKESIQMDDSGRDTFKYRKSVKLLIPIRLKPTNQQYSPLDHCGLLSFVWLSWMTSLFFKAYKKTLEYADLGTMSEYDRGDYNGDRLERLWMEEVALSGSEEEASIGRVAIRFVRTRQIISAAVLVVALMASFVTSAVLVHRLLEYTEEEKVDLWYGIVLVVCIFILQIVRITGDVFSRSFNCRTATRLRSGMLTMAFRKLANLRSLQQHSVGEIVNICANDSQRLFNVCVVGNFLISSPALLLATLITTQFIVGTGALIGTLATFILFVPMQVIAGKTISKIRIQCIEIIDVRVQKMHELVTYIKLIKMYAWELPFAKSIKALRRQEKSHLEKAGMLQSFSLSNVPIIPSLASVLSIIIHIYMGNSLTAAEAFTLVSLLNVCRAVIGPAPFAVRMLAESNVALDRLKSIMIMDQAKANEKLEDSSENMVEIRGGEFGWDDISHNEDAIQDDITMETTSEDENKNEVIDTNGSGEPEVMIKNGSHNAADSNGIKEQTSDVKQHECNSVTDEFSNNIVSVLFDVNFDLPNEHLVGVCGSVGSGKSSLVNAILGQMEKVKGTCKVRGKFAYVAQEAWIFNATVRENILFGKLMDEKRYAMVLDACSLKQDLTILTNGDETEIGERGINLSGGQKQRVSLARAVYADHDVYFLDDPLSAVDTHVGEHIFKRCINGVLNEKTILFVTHQLQYLQDCDSVAVMMNGRIKEQGSHSELMSEKGEYARLITTHCTYLEDILEEEDEVFSSRTRERTRRISSPTANSGNQRRRKSSTSTTMPPITQRKRKRSSTSSISSYDDAAIDTQEDDGQLMTSEIRCSGPPTWEDYRGYIQAMGGYIAAYSIIFTYIVVIGMLTFNNWWLAYWIEESSNRPYNETLDEEAPSLVNDPHLWFYMLVYGGSLLLIFIVAASKSVIYMKLTLKASSTLHNNLFRAVIRSPISFFDTTPTGRVLNRFSKDIDELDVMLPINMEMSLNYVLTIVASLITICIVFPYFLCAVIPVIVIFFFIMSFYRKGVNDLKQLENVSRSPWFSHIGSTAMGLATIHAYGKTNDVITKFVDLLDVNAYPLMLFRMANRWAGARLELLVVLMVTITNLMVVLYHGKLPASTAGFAVAYAMQLTGKFQLTMNTLTDTEARFSSAQRIMQYIRDIKPEAPETIKSRMPEKGWPSRGEIRLHHVGMRYRENLPLVLKNVTCTIKAGERIGIVGRTGSGKSSLSVALFRLVEAVKGTITIDDVDISELGLFDLRSKISIIPQDPVLFIGTVRYNLDPFGENNDADLWQALEKAYMREKISSLDGGLDALVAEGGDNFSVGERQLMCMARALLRNSKILFLDEATAAIDTETDSLIQQTIRTAFNDCTTLTIAHRLITVLDSDKILVMDDGKVAEFDSPIALRANPKSIFRGMLAAAESQNT</sequence>
<evidence type="ECO:0000259" key="13">
    <source>
        <dbReference type="PROSITE" id="PS50893"/>
    </source>
</evidence>
<dbReference type="GO" id="GO:0016020">
    <property type="term" value="C:membrane"/>
    <property type="evidence" value="ECO:0000318"/>
    <property type="project" value="GO_Central"/>
</dbReference>
<dbReference type="GO" id="GO:0140359">
    <property type="term" value="F:ABC-type transporter activity"/>
    <property type="evidence" value="ECO:0000318"/>
    <property type="project" value="GO_Central"/>
</dbReference>
<dbReference type="Gene3D" id="3.40.50.300">
    <property type="entry name" value="P-loop containing nucleotide triphosphate hydrolases"/>
    <property type="match status" value="2"/>
</dbReference>
<dbReference type="Gene3D" id="1.20.1560.10">
    <property type="entry name" value="ABC transporter type 1, transmembrane domain"/>
    <property type="match status" value="2"/>
</dbReference>
<dbReference type="InterPro" id="IPR011527">
    <property type="entry name" value="ABC1_TM_dom"/>
</dbReference>
<dbReference type="SMART" id="SM00382">
    <property type="entry name" value="AAA"/>
    <property type="match status" value="2"/>
</dbReference>
<dbReference type="GO" id="GO:0055085">
    <property type="term" value="P:transmembrane transport"/>
    <property type="evidence" value="ECO:0000318"/>
    <property type="project" value="GO_Central"/>
</dbReference>
<keyword evidence="3" id="KW-0813">Transport</keyword>
<dbReference type="GeneID" id="105447431"/>
<proteinExistence type="inferred from homology"/>
<dbReference type="InParanoid" id="A0A7M7NK53"/>
<keyword evidence="6" id="KW-0547">Nucleotide-binding</keyword>
<accession>A0A7M7NK53</accession>
<keyword evidence="5" id="KW-0677">Repeat</keyword>
<evidence type="ECO:0000256" key="8">
    <source>
        <dbReference type="ARBA" id="ARBA00022989"/>
    </source>
</evidence>
<dbReference type="PROSITE" id="PS00211">
    <property type="entry name" value="ABC_TRANSPORTER_1"/>
    <property type="match status" value="2"/>
</dbReference>
<feature type="domain" description="ABC transporter" evidence="13">
    <location>
        <begin position="1213"/>
        <end position="1447"/>
    </location>
</feature>
<feature type="domain" description="ABC transmembrane type-1" evidence="14">
    <location>
        <begin position="165"/>
        <end position="445"/>
    </location>
</feature>
<dbReference type="Proteomes" id="UP000007110">
    <property type="component" value="Unassembled WGS sequence"/>
</dbReference>
<dbReference type="GO" id="GO:0005524">
    <property type="term" value="F:ATP binding"/>
    <property type="evidence" value="ECO:0007669"/>
    <property type="project" value="UniProtKB-KW"/>
</dbReference>
<dbReference type="InterPro" id="IPR036640">
    <property type="entry name" value="ABC1_TM_sf"/>
</dbReference>
<feature type="transmembrane region" description="Helical" evidence="12">
    <location>
        <begin position="272"/>
        <end position="292"/>
    </location>
</feature>
<feature type="transmembrane region" description="Helical" evidence="12">
    <location>
        <begin position="200"/>
        <end position="220"/>
    </location>
</feature>
<evidence type="ECO:0000256" key="10">
    <source>
        <dbReference type="ARBA" id="ARBA00023180"/>
    </source>
</evidence>
<dbReference type="RefSeq" id="XP_030837496.1">
    <property type="nucleotide sequence ID" value="XM_030981636.1"/>
</dbReference>
<dbReference type="SUPFAM" id="SSF52540">
    <property type="entry name" value="P-loop containing nucleoside triphosphate hydrolases"/>
    <property type="match status" value="2"/>
</dbReference>
<dbReference type="GO" id="GO:0012505">
    <property type="term" value="C:endomembrane system"/>
    <property type="evidence" value="ECO:0007669"/>
    <property type="project" value="UniProtKB-SubCell"/>
</dbReference>
<dbReference type="OMA" id="RINWIVV"/>
<dbReference type="OrthoDB" id="6500128at2759"/>
<dbReference type="Pfam" id="PF00005">
    <property type="entry name" value="ABC_tran"/>
    <property type="match status" value="2"/>
</dbReference>
<dbReference type="FunFam" id="3.40.50.300:FF:000074">
    <property type="entry name" value="Multidrug resistance-associated protein 5 isoform 1"/>
    <property type="match status" value="1"/>
</dbReference>
<keyword evidence="10" id="KW-0325">Glycoprotein</keyword>
<comment type="similarity">
    <text evidence="2">Belongs to the ABC transporter superfamily. ABCC family. Conjugate transporter (TC 3.A.1.208) subfamily.</text>
</comment>
<keyword evidence="8 12" id="KW-1133">Transmembrane helix</keyword>
<evidence type="ECO:0000256" key="12">
    <source>
        <dbReference type="SAM" id="Phobius"/>
    </source>
</evidence>
<dbReference type="FunFam" id="1.20.1560.10:FF:000015">
    <property type="entry name" value="multidrug resistance-associated protein 5 isoform X1"/>
    <property type="match status" value="1"/>
</dbReference>
<feature type="transmembrane region" description="Helical" evidence="12">
    <location>
        <begin position="165"/>
        <end position="188"/>
    </location>
</feature>
<evidence type="ECO:0000256" key="9">
    <source>
        <dbReference type="ARBA" id="ARBA00023136"/>
    </source>
</evidence>
<evidence type="ECO:0000256" key="4">
    <source>
        <dbReference type="ARBA" id="ARBA00022692"/>
    </source>
</evidence>
<keyword evidence="9 12" id="KW-0472">Membrane</keyword>
<dbReference type="CDD" id="cd18592">
    <property type="entry name" value="ABC_6TM_MRP5_8_9_D1"/>
    <property type="match status" value="1"/>
</dbReference>
<dbReference type="Pfam" id="PF00664">
    <property type="entry name" value="ABC_membrane"/>
    <property type="match status" value="2"/>
</dbReference>
<evidence type="ECO:0000259" key="14">
    <source>
        <dbReference type="PROSITE" id="PS50929"/>
    </source>
</evidence>
<dbReference type="InterPro" id="IPR003593">
    <property type="entry name" value="AAA+_ATPase"/>
</dbReference>
<dbReference type="PROSITE" id="PS50929">
    <property type="entry name" value="ABC_TM1F"/>
    <property type="match status" value="2"/>
</dbReference>
<reference evidence="15" key="2">
    <citation type="submission" date="2021-01" db="UniProtKB">
        <authorList>
            <consortium name="EnsemblMetazoa"/>
        </authorList>
    </citation>
    <scope>IDENTIFICATION</scope>
</reference>
<comment type="subcellular location">
    <subcellularLocation>
        <location evidence="1">Endomembrane system</location>
        <topology evidence="1">Multi-pass membrane protein</topology>
    </subcellularLocation>
</comment>
<dbReference type="InterPro" id="IPR050173">
    <property type="entry name" value="ABC_transporter_C-like"/>
</dbReference>
<name>A0A7M7NK53_STRPU</name>
<dbReference type="CDD" id="cd03250">
    <property type="entry name" value="ABCC_MRP_domain1"/>
    <property type="match status" value="1"/>
</dbReference>
<keyword evidence="4 12" id="KW-0812">Transmembrane</keyword>
<feature type="region of interest" description="Disordered" evidence="11">
    <location>
        <begin position="786"/>
        <end position="841"/>
    </location>
</feature>
<feature type="transmembrane region" description="Helical" evidence="12">
    <location>
        <begin position="422"/>
        <end position="444"/>
    </location>
</feature>
<evidence type="ECO:0000256" key="3">
    <source>
        <dbReference type="ARBA" id="ARBA00022448"/>
    </source>
</evidence>
<dbReference type="CDD" id="cd03244">
    <property type="entry name" value="ABCC_MRP_domain2"/>
    <property type="match status" value="1"/>
</dbReference>
<dbReference type="InterPro" id="IPR027417">
    <property type="entry name" value="P-loop_NTPase"/>
</dbReference>
<dbReference type="GO" id="GO:0016887">
    <property type="term" value="F:ATP hydrolysis activity"/>
    <property type="evidence" value="ECO:0007669"/>
    <property type="project" value="InterPro"/>
</dbReference>
<evidence type="ECO:0000256" key="11">
    <source>
        <dbReference type="SAM" id="MobiDB-lite"/>
    </source>
</evidence>
<feature type="transmembrane region" description="Helical" evidence="12">
    <location>
        <begin position="389"/>
        <end position="410"/>
    </location>
</feature>
<dbReference type="EnsemblMetazoa" id="XM_030981636">
    <property type="protein sequence ID" value="XP_030837496"/>
    <property type="gene ID" value="LOC105447431"/>
</dbReference>
<feature type="transmembrane region" description="Helical" evidence="12">
    <location>
        <begin position="879"/>
        <end position="902"/>
    </location>
</feature>
<evidence type="ECO:0000256" key="2">
    <source>
        <dbReference type="ARBA" id="ARBA00009726"/>
    </source>
</evidence>
<reference evidence="16" key="1">
    <citation type="submission" date="2015-02" db="EMBL/GenBank/DDBJ databases">
        <title>Genome sequencing for Strongylocentrotus purpuratus.</title>
        <authorList>
            <person name="Murali S."/>
            <person name="Liu Y."/>
            <person name="Vee V."/>
            <person name="English A."/>
            <person name="Wang M."/>
            <person name="Skinner E."/>
            <person name="Han Y."/>
            <person name="Muzny D.M."/>
            <person name="Worley K.C."/>
            <person name="Gibbs R.A."/>
        </authorList>
    </citation>
    <scope>NUCLEOTIDE SEQUENCE</scope>
</reference>
<dbReference type="PANTHER" id="PTHR24223:SF447">
    <property type="entry name" value="MULTIDRUG RESISTANCE-ASSOCIATED PROTEIN 5"/>
    <property type="match status" value="1"/>
</dbReference>
<dbReference type="PROSITE" id="PS50893">
    <property type="entry name" value="ABC_TRANSPORTER_2"/>
    <property type="match status" value="2"/>
</dbReference>
<evidence type="ECO:0000256" key="6">
    <source>
        <dbReference type="ARBA" id="ARBA00022741"/>
    </source>
</evidence>
<feature type="transmembrane region" description="Helical" evidence="12">
    <location>
        <begin position="298"/>
        <end position="322"/>
    </location>
</feature>
<feature type="region of interest" description="Disordered" evidence="11">
    <location>
        <begin position="502"/>
        <end position="521"/>
    </location>
</feature>
<dbReference type="InterPro" id="IPR003439">
    <property type="entry name" value="ABC_transporter-like_ATP-bd"/>
</dbReference>
<feature type="transmembrane region" description="Helical" evidence="12">
    <location>
        <begin position="1069"/>
        <end position="1087"/>
    </location>
</feature>
<dbReference type="PANTHER" id="PTHR24223">
    <property type="entry name" value="ATP-BINDING CASSETTE SUB-FAMILY C"/>
    <property type="match status" value="1"/>
</dbReference>
<evidence type="ECO:0000256" key="7">
    <source>
        <dbReference type="ARBA" id="ARBA00022840"/>
    </source>
</evidence>
<dbReference type="CDD" id="cd18599">
    <property type="entry name" value="ABC_6TM_MRP5_8_9_D2"/>
    <property type="match status" value="1"/>
</dbReference>
<evidence type="ECO:0000256" key="1">
    <source>
        <dbReference type="ARBA" id="ARBA00004127"/>
    </source>
</evidence>
<feature type="domain" description="ABC transmembrane type-1" evidence="14">
    <location>
        <begin position="884"/>
        <end position="1175"/>
    </location>
</feature>
<keyword evidence="16" id="KW-1185">Reference proteome</keyword>
<dbReference type="FunFam" id="1.20.1560.10:FF:000012">
    <property type="entry name" value="ATP binding cassette subfamily C member 5"/>
    <property type="match status" value="1"/>
</dbReference>
<dbReference type="KEGG" id="spu:105447431"/>
<dbReference type="FunFam" id="3.40.50.300:FF:002835">
    <property type="entry name" value="Predicted protein"/>
    <property type="match status" value="1"/>
</dbReference>
<feature type="transmembrane region" description="Helical" evidence="12">
    <location>
        <begin position="1016"/>
        <end position="1049"/>
    </location>
</feature>
<protein>
    <submittedName>
        <fullName evidence="15">Uncharacterized protein</fullName>
    </submittedName>
</protein>
<dbReference type="SUPFAM" id="SSF90123">
    <property type="entry name" value="ABC transporter transmembrane region"/>
    <property type="match status" value="2"/>
</dbReference>
<feature type="transmembrane region" description="Helical" evidence="12">
    <location>
        <begin position="931"/>
        <end position="950"/>
    </location>
</feature>
<keyword evidence="7" id="KW-0067">ATP-binding</keyword>
<evidence type="ECO:0000256" key="5">
    <source>
        <dbReference type="ARBA" id="ARBA00022737"/>
    </source>
</evidence>
<feature type="transmembrane region" description="Helical" evidence="12">
    <location>
        <begin position="1122"/>
        <end position="1142"/>
    </location>
</feature>
<organism evidence="15 16">
    <name type="scientific">Strongylocentrotus purpuratus</name>
    <name type="common">Purple sea urchin</name>
    <dbReference type="NCBI Taxonomy" id="7668"/>
    <lineage>
        <taxon>Eukaryota</taxon>
        <taxon>Metazoa</taxon>
        <taxon>Echinodermata</taxon>
        <taxon>Eleutherozoa</taxon>
        <taxon>Echinozoa</taxon>
        <taxon>Echinoidea</taxon>
        <taxon>Euechinoidea</taxon>
        <taxon>Echinacea</taxon>
        <taxon>Camarodonta</taxon>
        <taxon>Echinidea</taxon>
        <taxon>Strongylocentrotidae</taxon>
        <taxon>Strongylocentrotus</taxon>
    </lineage>
</organism>